<dbReference type="Gene3D" id="2.160.20.10">
    <property type="entry name" value="Single-stranded right-handed beta-helix, Pectin lyase-like"/>
    <property type="match status" value="1"/>
</dbReference>
<comment type="caution">
    <text evidence="1">The sequence shown here is derived from an EMBL/GenBank/DDBJ whole genome shotgun (WGS) entry which is preliminary data.</text>
</comment>
<proteinExistence type="predicted"/>
<accession>A0A2A2FLD0</accession>
<dbReference type="AlphaFoldDB" id="A0A2A2FLD0"/>
<organism evidence="1 2">
    <name type="scientific">Halorubrum salipaludis</name>
    <dbReference type="NCBI Taxonomy" id="2032630"/>
    <lineage>
        <taxon>Archaea</taxon>
        <taxon>Methanobacteriati</taxon>
        <taxon>Methanobacteriota</taxon>
        <taxon>Stenosarchaea group</taxon>
        <taxon>Halobacteria</taxon>
        <taxon>Halobacteriales</taxon>
        <taxon>Haloferacaceae</taxon>
        <taxon>Halorubrum</taxon>
    </lineage>
</organism>
<keyword evidence="2" id="KW-1185">Reference proteome</keyword>
<dbReference type="Proteomes" id="UP000218083">
    <property type="component" value="Unassembled WGS sequence"/>
</dbReference>
<dbReference type="InterPro" id="IPR012334">
    <property type="entry name" value="Pectin_lyas_fold"/>
</dbReference>
<dbReference type="EMBL" id="NSKC01000001">
    <property type="protein sequence ID" value="PAU85574.1"/>
    <property type="molecule type" value="Genomic_DNA"/>
</dbReference>
<name>A0A2A2FLD0_9EURY</name>
<evidence type="ECO:0000313" key="2">
    <source>
        <dbReference type="Proteomes" id="UP000218083"/>
    </source>
</evidence>
<protein>
    <submittedName>
        <fullName evidence="1">Uncharacterized protein</fullName>
    </submittedName>
</protein>
<dbReference type="SUPFAM" id="SSF51126">
    <property type="entry name" value="Pectin lyase-like"/>
    <property type="match status" value="1"/>
</dbReference>
<evidence type="ECO:0000313" key="1">
    <source>
        <dbReference type="EMBL" id="PAU85574.1"/>
    </source>
</evidence>
<sequence length="391" mass="41845">MVPVTAPLDRRSYLAALLASTAGCSGWGGDGDMTTDPPAEPIDSLVAGHVVAVGLDLEETVIRTADTETPVQDALDAVADSGGRVYLPPGLVRERGPVRPHRNTGIYGFGMNVSVLQIAEANTDGILFDRDPRASRVALDGFELRGPGRNTSSGVAIHFRDNDADPVSDPADFYVGRLYCWAWNDSVYRVDEGVGPFQCRHDFLRMDDCDAGDRDALIEWRSSYGPANWFGTVVAYPSAERSGADSGLLYQRGGEITVENITTGTTTGRLVDKAYGRLHVGRLHYEPVEQRAVPDSLVRIGPGGATRINDVIVDSGAAEYAYELRRRAGNAVLFAPADGRGTIRENAVNVAGQLSADRPSWYFGSAADVDVTGRSRTGNLRVLGTAGRGMG</sequence>
<dbReference type="InterPro" id="IPR011050">
    <property type="entry name" value="Pectin_lyase_fold/virulence"/>
</dbReference>
<gene>
    <name evidence="1" type="ORF">CK500_02600</name>
</gene>
<reference evidence="1 2" key="1">
    <citation type="submission" date="2017-08" db="EMBL/GenBank/DDBJ databases">
        <title>The strain WRN001 was isolated from Binhai saline alkaline soil, Tianjin, China.</title>
        <authorList>
            <person name="Liu D."/>
            <person name="Zhang G."/>
        </authorList>
    </citation>
    <scope>NUCLEOTIDE SEQUENCE [LARGE SCALE GENOMIC DNA]</scope>
    <source>
        <strain evidence="1 2">WN019</strain>
    </source>
</reference>